<reference evidence="2" key="2">
    <citation type="submission" date="2023-11" db="EMBL/GenBank/DDBJ databases">
        <title>MicrobeMod: A computational toolkit for identifying prokaryotic methylation and restriction-modification with nanopore sequencing.</title>
        <authorList>
            <person name="Crits-Christoph A."/>
            <person name="Kang S.C."/>
            <person name="Lee H."/>
            <person name="Ostrov N."/>
        </authorList>
    </citation>
    <scope>NUCLEOTIDE SEQUENCE</scope>
    <source>
        <strain evidence="2">ATCC 51242</strain>
    </source>
</reference>
<sequence>MEESGFEGKDGFALLGRRSEGFLEVLALRVPEGEVLCLFETQELADAFSRVSPEVRGQGWLVHVMTLEKLPDLAERFDYVTIDPSPGATAEKELIPALGFARSLRRQRQEDPGSG</sequence>
<accession>A0A023X517</accession>
<name>A0A023X517_RUBRA</name>
<protein>
    <submittedName>
        <fullName evidence="1">Uncharacterized protein</fullName>
    </submittedName>
</protein>
<evidence type="ECO:0000313" key="3">
    <source>
        <dbReference type="Proteomes" id="UP000025229"/>
    </source>
</evidence>
<evidence type="ECO:0000313" key="1">
    <source>
        <dbReference type="EMBL" id="AHY47326.1"/>
    </source>
</evidence>
<gene>
    <name evidence="1" type="ORF">RradSPS_2043</name>
    <name evidence="2" type="ORF">SIL72_11930</name>
</gene>
<keyword evidence="3" id="KW-1185">Reference proteome</keyword>
<organism evidence="1 3">
    <name type="scientific">Rubrobacter radiotolerans</name>
    <name type="common">Arthrobacter radiotolerans</name>
    <dbReference type="NCBI Taxonomy" id="42256"/>
    <lineage>
        <taxon>Bacteria</taxon>
        <taxon>Bacillati</taxon>
        <taxon>Actinomycetota</taxon>
        <taxon>Rubrobacteria</taxon>
        <taxon>Rubrobacterales</taxon>
        <taxon>Rubrobacteraceae</taxon>
        <taxon>Rubrobacter</taxon>
    </lineage>
</organism>
<dbReference type="RefSeq" id="WP_038682483.1">
    <property type="nucleotide sequence ID" value="NZ_CP007514.1"/>
</dbReference>
<dbReference type="EMBL" id="JAWXXX010000001">
    <property type="protein sequence ID" value="MDX5894730.1"/>
    <property type="molecule type" value="Genomic_DNA"/>
</dbReference>
<dbReference type="Proteomes" id="UP001281130">
    <property type="component" value="Unassembled WGS sequence"/>
</dbReference>
<dbReference type="EMBL" id="CP007514">
    <property type="protein sequence ID" value="AHY47326.1"/>
    <property type="molecule type" value="Genomic_DNA"/>
</dbReference>
<proteinExistence type="predicted"/>
<dbReference type="KEGG" id="rrd:RradSPS_2043"/>
<reference evidence="1 3" key="1">
    <citation type="submission" date="2014-03" db="EMBL/GenBank/DDBJ databases">
        <title>Complete genome sequence of the Radio-Resistant Rubrobacter radiotolerans RSPS-4.</title>
        <authorList>
            <person name="Egas C.C."/>
            <person name="Barroso C.C."/>
            <person name="Froufe H.J.C."/>
            <person name="Pacheco J.J."/>
            <person name="Albuquerque L.L."/>
            <person name="da Costa M.M.S."/>
        </authorList>
    </citation>
    <scope>NUCLEOTIDE SEQUENCE [LARGE SCALE GENOMIC DNA]</scope>
    <source>
        <strain evidence="1 3">RSPS-4</strain>
    </source>
</reference>
<dbReference type="HOGENOM" id="CLU_2107205_0_0_11"/>
<evidence type="ECO:0000313" key="2">
    <source>
        <dbReference type="EMBL" id="MDX5894730.1"/>
    </source>
</evidence>
<dbReference type="AlphaFoldDB" id="A0A023X517"/>
<dbReference type="Proteomes" id="UP000025229">
    <property type="component" value="Chromosome"/>
</dbReference>